<keyword evidence="1" id="KW-0732">Signal</keyword>
<sequence length="210" mass="23647">MSGISLFIYCFVLIFRVKKSESLYSGVCQAVDSRNSSTKYCTSCTDAHMCVSKPSQFQSCKTTGRDITSKMESPKLVPYNCYSGVESVDEFDYNPDFVSSSLPPWSDDEFSETDAKKFCQTYLKDKTSFAPCTTTIGINISREIESCITNIQITKDAKWAPIMLESMLLRCNRRLHRMVLGQQEDRRLIEAMASICPNDCSDNGNCEKGL</sequence>
<dbReference type="Pfam" id="PF26129">
    <property type="entry name" value="Vwde"/>
    <property type="match status" value="1"/>
</dbReference>
<proteinExistence type="predicted"/>
<organism evidence="3">
    <name type="scientific">Octopus bimaculoides</name>
    <name type="common">California two-spotted octopus</name>
    <dbReference type="NCBI Taxonomy" id="37653"/>
    <lineage>
        <taxon>Eukaryota</taxon>
        <taxon>Metazoa</taxon>
        <taxon>Spiralia</taxon>
        <taxon>Lophotrochozoa</taxon>
        <taxon>Mollusca</taxon>
        <taxon>Cephalopoda</taxon>
        <taxon>Coleoidea</taxon>
        <taxon>Octopodiformes</taxon>
        <taxon>Octopoda</taxon>
        <taxon>Incirrata</taxon>
        <taxon>Octopodidae</taxon>
        <taxon>Octopus</taxon>
    </lineage>
</organism>
<evidence type="ECO:0000313" key="3">
    <source>
        <dbReference type="EMBL" id="KOF70353.1"/>
    </source>
</evidence>
<feature type="domain" description="Vwde helical" evidence="2">
    <location>
        <begin position="105"/>
        <end position="183"/>
    </location>
</feature>
<feature type="chain" id="PRO_5005582745" description="Vwde helical domain-containing protein" evidence="1">
    <location>
        <begin position="23"/>
        <end position="210"/>
    </location>
</feature>
<dbReference type="STRING" id="37653.A0A0L8G0B1"/>
<evidence type="ECO:0000259" key="2">
    <source>
        <dbReference type="Pfam" id="PF26129"/>
    </source>
</evidence>
<dbReference type="InterPro" id="IPR058727">
    <property type="entry name" value="Helical_Vwde"/>
</dbReference>
<dbReference type="OrthoDB" id="382013at2759"/>
<accession>A0A0L8G0B1</accession>
<gene>
    <name evidence="3" type="ORF">OCBIM_22002992mg</name>
</gene>
<protein>
    <recommendedName>
        <fullName evidence="2">Vwde helical domain-containing protein</fullName>
    </recommendedName>
</protein>
<feature type="signal peptide" evidence="1">
    <location>
        <begin position="1"/>
        <end position="22"/>
    </location>
</feature>
<dbReference type="AlphaFoldDB" id="A0A0L8G0B1"/>
<evidence type="ECO:0000256" key="1">
    <source>
        <dbReference type="SAM" id="SignalP"/>
    </source>
</evidence>
<name>A0A0L8G0B1_OCTBM</name>
<reference evidence="3" key="1">
    <citation type="submission" date="2015-07" db="EMBL/GenBank/DDBJ databases">
        <title>MeaNS - Measles Nucleotide Surveillance Program.</title>
        <authorList>
            <person name="Tran T."/>
            <person name="Druce J."/>
        </authorList>
    </citation>
    <scope>NUCLEOTIDE SEQUENCE</scope>
    <source>
        <strain evidence="3">UCB-OBI-ISO-001</strain>
        <tissue evidence="3">Gonad</tissue>
    </source>
</reference>
<dbReference type="EMBL" id="KQ424859">
    <property type="protein sequence ID" value="KOF70353.1"/>
    <property type="molecule type" value="Genomic_DNA"/>
</dbReference>